<evidence type="ECO:0000256" key="4">
    <source>
        <dbReference type="ARBA" id="ARBA00023002"/>
    </source>
</evidence>
<reference evidence="6" key="1">
    <citation type="submission" date="2021-03" db="EMBL/GenBank/DDBJ databases">
        <authorList>
            <person name="Alouane T."/>
            <person name="Langin T."/>
            <person name="Bonhomme L."/>
        </authorList>
    </citation>
    <scope>NUCLEOTIDE SEQUENCE</scope>
    <source>
        <strain evidence="6">MDC_Fg202</strain>
    </source>
</reference>
<sequence>MASHDQDVAFATANDESNPHQESIHHQAPVTTCDILIIGAGAGGLAAAAAVHDHGLKVILVEKEGYVGGTTFRSGGCMWMPNNFLMQEDGIEDSNEKASHYINAVTSIASSVPEDEVVDAGLRKKRLDAFLKYGPEMMRYFRDKGFRWMTKPSQFPDYHPHIDGAVEHGRTVDPAVFDAASLGHYQKYLPKPDGMPVIPRFEDFRVLTRLRSSRPHPTEASALTKGMVRPMSMGRSLIAQLLKMCKEHDNVGVWTGWELSELLLSDHDGVVAGARVRRGGSEEFADIQASLGVILTTGGFSQNQEMRNTYLGRTATKEASSVTSTRAEWSLASNGDTGIALQAGLQIGAGTAQLDQVWGIPTMVDPRTGKVTEAMFAISKPFSIVVDAHGCRFFAESQPYGEAVRAMYRRASEDAGAATFWLVFDRKYVRRYPIGSVKSAWQVDHAIKQGFLSRSVTIEGLAEQIGVPKQGLQSTVGEWNAMCKQGRDERFHRGEDKYQRFIGDPAVVPNPCIGPVEESPFYAIRILPGDAGTRGGPQTDQHARVLRADGSVISGLFAAGNASVALLGTHGAGTTLAPAMTEGFIAVRYMQHLAHGGGFLLPEETDTVVY</sequence>
<dbReference type="Gene3D" id="3.50.50.60">
    <property type="entry name" value="FAD/NAD(P)-binding domain"/>
    <property type="match status" value="2"/>
</dbReference>
<comment type="cofactor">
    <cofactor evidence="1">
        <name>FAD</name>
        <dbReference type="ChEBI" id="CHEBI:57692"/>
    </cofactor>
</comment>
<dbReference type="InterPro" id="IPR050315">
    <property type="entry name" value="FAD-oxidoreductase_2"/>
</dbReference>
<keyword evidence="2" id="KW-0285">Flavoprotein</keyword>
<gene>
    <name evidence="6" type="ORF">MDCFG202_LOCUS495246</name>
</gene>
<dbReference type="Proteomes" id="UP000746612">
    <property type="component" value="Unassembled WGS sequence"/>
</dbReference>
<dbReference type="InterPro" id="IPR003953">
    <property type="entry name" value="FAD-dep_OxRdtase_2_FAD-bd"/>
</dbReference>
<dbReference type="PANTHER" id="PTHR43400">
    <property type="entry name" value="FUMARATE REDUCTASE"/>
    <property type="match status" value="1"/>
</dbReference>
<dbReference type="Pfam" id="PF00890">
    <property type="entry name" value="FAD_binding_2"/>
    <property type="match status" value="1"/>
</dbReference>
<proteinExistence type="predicted"/>
<protein>
    <recommendedName>
        <fullName evidence="5">FAD-dependent oxidoreductase 2 FAD-binding domain-containing protein</fullName>
    </recommendedName>
</protein>
<dbReference type="PRINTS" id="PR00411">
    <property type="entry name" value="PNDRDTASEI"/>
</dbReference>
<name>A0A9N8RMI6_GIBZA</name>
<evidence type="ECO:0000256" key="3">
    <source>
        <dbReference type="ARBA" id="ARBA00022827"/>
    </source>
</evidence>
<dbReference type="AlphaFoldDB" id="A0A9N8RMI6"/>
<dbReference type="SUPFAM" id="SSF51905">
    <property type="entry name" value="FAD/NAD(P)-binding domain"/>
    <property type="match status" value="1"/>
</dbReference>
<feature type="domain" description="FAD-dependent oxidoreductase 2 FAD-binding" evidence="5">
    <location>
        <begin position="34"/>
        <end position="564"/>
    </location>
</feature>
<dbReference type="InterPro" id="IPR027477">
    <property type="entry name" value="Succ_DH/fumarate_Rdtase_cat_sf"/>
</dbReference>
<evidence type="ECO:0000256" key="1">
    <source>
        <dbReference type="ARBA" id="ARBA00001974"/>
    </source>
</evidence>
<keyword evidence="4" id="KW-0560">Oxidoreductase</keyword>
<evidence type="ECO:0000313" key="6">
    <source>
        <dbReference type="EMBL" id="CAG2003934.1"/>
    </source>
</evidence>
<organism evidence="6 7">
    <name type="scientific">Gibberella zeae</name>
    <name type="common">Wheat head blight fungus</name>
    <name type="synonym">Fusarium graminearum</name>
    <dbReference type="NCBI Taxonomy" id="5518"/>
    <lineage>
        <taxon>Eukaryota</taxon>
        <taxon>Fungi</taxon>
        <taxon>Dikarya</taxon>
        <taxon>Ascomycota</taxon>
        <taxon>Pezizomycotina</taxon>
        <taxon>Sordariomycetes</taxon>
        <taxon>Hypocreomycetidae</taxon>
        <taxon>Hypocreales</taxon>
        <taxon>Nectriaceae</taxon>
        <taxon>Fusarium</taxon>
    </lineage>
</organism>
<dbReference type="PANTHER" id="PTHR43400:SF10">
    <property type="entry name" value="3-OXOSTEROID 1-DEHYDROGENASE"/>
    <property type="match status" value="1"/>
</dbReference>
<dbReference type="SUPFAM" id="SSF56425">
    <property type="entry name" value="Succinate dehydrogenase/fumarate reductase flavoprotein, catalytic domain"/>
    <property type="match status" value="1"/>
</dbReference>
<accession>A0A9N8RMI6</accession>
<evidence type="ECO:0000256" key="2">
    <source>
        <dbReference type="ARBA" id="ARBA00022630"/>
    </source>
</evidence>
<keyword evidence="3" id="KW-0274">FAD</keyword>
<dbReference type="EMBL" id="CAJPIJ010000179">
    <property type="protein sequence ID" value="CAG2003934.1"/>
    <property type="molecule type" value="Genomic_DNA"/>
</dbReference>
<comment type="caution">
    <text evidence="6">The sequence shown here is derived from an EMBL/GenBank/DDBJ whole genome shotgun (WGS) entry which is preliminary data.</text>
</comment>
<dbReference type="InterPro" id="IPR036188">
    <property type="entry name" value="FAD/NAD-bd_sf"/>
</dbReference>
<evidence type="ECO:0000259" key="5">
    <source>
        <dbReference type="Pfam" id="PF00890"/>
    </source>
</evidence>
<dbReference type="GO" id="GO:0016491">
    <property type="term" value="F:oxidoreductase activity"/>
    <property type="evidence" value="ECO:0007669"/>
    <property type="project" value="UniProtKB-KW"/>
</dbReference>
<dbReference type="GO" id="GO:0008202">
    <property type="term" value="P:steroid metabolic process"/>
    <property type="evidence" value="ECO:0007669"/>
    <property type="project" value="UniProtKB-ARBA"/>
</dbReference>
<evidence type="ECO:0000313" key="7">
    <source>
        <dbReference type="Proteomes" id="UP000746612"/>
    </source>
</evidence>